<keyword evidence="3" id="KW-0597">Phosphoprotein</keyword>
<dbReference type="GO" id="GO:0000462">
    <property type="term" value="P:maturation of SSU-rRNA from tricistronic rRNA transcript (SSU-rRNA, 5.8S rRNA, LSU-rRNA)"/>
    <property type="evidence" value="ECO:0007669"/>
    <property type="project" value="TreeGrafter"/>
</dbReference>
<gene>
    <name evidence="7" type="ORF">CHIRRI_LOCUS11463</name>
</gene>
<feature type="compositionally biased region" description="Basic and acidic residues" evidence="5">
    <location>
        <begin position="334"/>
        <end position="354"/>
    </location>
</feature>
<feature type="compositionally biased region" description="Acidic residues" evidence="5">
    <location>
        <begin position="53"/>
        <end position="74"/>
    </location>
</feature>
<dbReference type="OrthoDB" id="1924577at2759"/>
<sequence>MADKLDLNYENDYDVSDSDEEYTQRERNLLKKVRKGNKKNDESDEEVLKFSSDDEPEKFEADSDFDGNEQEDGLPDTRSWGKKKSTFYNTDFHDNDYRTYTEKEEEIANQEQQEALDIQKRLASELNETDFNIEMFALPQEEQQEELKISATKTDLSDLSKKQKLALFKSEAPEFDGLVQDFSNRMTEYKELLQPTLDLFKAIDFTDHPFIEFIKCRSELILNYSTNISFYLMLKAKRMKVKNHPIVKRLVQFRQLICQLDDIFEYVVKPQIETLLAEIGNADDEEKSAKLKMLENLKLNVEMDIEDSSKDTERIVSKPLFHKHDSESDNEDEKGEKIDEGDKVDKKGGKREITRQIAKNKGLTASKRRELRNPRVKNKLKFVKAVKRRKGAVQPIRSKVELYGGEATGIKTHVKRSVKIK</sequence>
<evidence type="ECO:0000256" key="1">
    <source>
        <dbReference type="ARBA" id="ARBA00004123"/>
    </source>
</evidence>
<dbReference type="PANTHER" id="PTHR13237:SF8">
    <property type="entry name" value="SOMETHING ABOUT SILENCING PROTEIN 10"/>
    <property type="match status" value="1"/>
</dbReference>
<reference evidence="7" key="2">
    <citation type="submission" date="2022-10" db="EMBL/GenBank/DDBJ databases">
        <authorList>
            <consortium name="ENA_rothamsted_submissions"/>
            <consortium name="culmorum"/>
            <person name="King R."/>
        </authorList>
    </citation>
    <scope>NUCLEOTIDE SEQUENCE</scope>
</reference>
<dbReference type="Pfam" id="PF09368">
    <property type="entry name" value="Sas10"/>
    <property type="match status" value="1"/>
</dbReference>
<evidence type="ECO:0000256" key="5">
    <source>
        <dbReference type="SAM" id="MobiDB-lite"/>
    </source>
</evidence>
<evidence type="ECO:0000259" key="6">
    <source>
        <dbReference type="Pfam" id="PF09368"/>
    </source>
</evidence>
<feature type="compositionally biased region" description="Basic and acidic residues" evidence="5">
    <location>
        <begin position="316"/>
        <end position="327"/>
    </location>
</feature>
<feature type="region of interest" description="Disordered" evidence="5">
    <location>
        <begin position="316"/>
        <end position="378"/>
    </location>
</feature>
<keyword evidence="4" id="KW-0539">Nucleus</keyword>
<dbReference type="AlphaFoldDB" id="A0A9N9WYA3"/>
<feature type="compositionally biased region" description="Basic and acidic residues" evidence="5">
    <location>
        <begin position="38"/>
        <end position="52"/>
    </location>
</feature>
<comment type="subcellular location">
    <subcellularLocation>
        <location evidence="1">Nucleus</location>
    </subcellularLocation>
</comment>
<evidence type="ECO:0000256" key="4">
    <source>
        <dbReference type="ARBA" id="ARBA00023242"/>
    </source>
</evidence>
<comment type="similarity">
    <text evidence="2">Belongs to the SAS10 family.</text>
</comment>
<accession>A0A9N9WYA3</accession>
<dbReference type="InterPro" id="IPR007146">
    <property type="entry name" value="Sas10/Utp3/C1D"/>
</dbReference>
<reference evidence="7" key="1">
    <citation type="submission" date="2022-01" db="EMBL/GenBank/DDBJ databases">
        <authorList>
            <person name="King R."/>
        </authorList>
    </citation>
    <scope>NUCLEOTIDE SEQUENCE</scope>
</reference>
<dbReference type="EMBL" id="OU895879">
    <property type="protein sequence ID" value="CAG9808624.1"/>
    <property type="molecule type" value="Genomic_DNA"/>
</dbReference>
<dbReference type="InterPro" id="IPR018972">
    <property type="entry name" value="Sas10_C_dom"/>
</dbReference>
<proteinExistence type="inferred from homology"/>
<name>A0A9N9WYA3_9DIPT</name>
<dbReference type="PANTHER" id="PTHR13237">
    <property type="entry name" value="SOMETHING ABOUT SILENCING PROTEIN 10-RELATED"/>
    <property type="match status" value="1"/>
</dbReference>
<keyword evidence="8" id="KW-1185">Reference proteome</keyword>
<dbReference type="Pfam" id="PF04000">
    <property type="entry name" value="Sas10_Utp3"/>
    <property type="match status" value="1"/>
</dbReference>
<feature type="compositionally biased region" description="Acidic residues" evidence="5">
    <location>
        <begin position="9"/>
        <end position="21"/>
    </location>
</feature>
<evidence type="ECO:0000313" key="7">
    <source>
        <dbReference type="EMBL" id="CAG9808624.1"/>
    </source>
</evidence>
<evidence type="ECO:0000256" key="3">
    <source>
        <dbReference type="ARBA" id="ARBA00022553"/>
    </source>
</evidence>
<feature type="domain" description="Sas10 C-terminal" evidence="6">
    <location>
        <begin position="348"/>
        <end position="420"/>
    </location>
</feature>
<evidence type="ECO:0000313" key="8">
    <source>
        <dbReference type="Proteomes" id="UP001153620"/>
    </source>
</evidence>
<dbReference type="Proteomes" id="UP001153620">
    <property type="component" value="Chromosome 3"/>
</dbReference>
<feature type="region of interest" description="Disordered" evidence="5">
    <location>
        <begin position="1"/>
        <end position="80"/>
    </location>
</feature>
<organism evidence="7 8">
    <name type="scientific">Chironomus riparius</name>
    <dbReference type="NCBI Taxonomy" id="315576"/>
    <lineage>
        <taxon>Eukaryota</taxon>
        <taxon>Metazoa</taxon>
        <taxon>Ecdysozoa</taxon>
        <taxon>Arthropoda</taxon>
        <taxon>Hexapoda</taxon>
        <taxon>Insecta</taxon>
        <taxon>Pterygota</taxon>
        <taxon>Neoptera</taxon>
        <taxon>Endopterygota</taxon>
        <taxon>Diptera</taxon>
        <taxon>Nematocera</taxon>
        <taxon>Chironomoidea</taxon>
        <taxon>Chironomidae</taxon>
        <taxon>Chironominae</taxon>
        <taxon>Chironomus</taxon>
    </lineage>
</organism>
<protein>
    <recommendedName>
        <fullName evidence="6">Sas10 C-terminal domain-containing protein</fullName>
    </recommendedName>
</protein>
<evidence type="ECO:0000256" key="2">
    <source>
        <dbReference type="ARBA" id="ARBA00010979"/>
    </source>
</evidence>
<dbReference type="GO" id="GO:0032040">
    <property type="term" value="C:small-subunit processome"/>
    <property type="evidence" value="ECO:0007669"/>
    <property type="project" value="TreeGrafter"/>
</dbReference>